<sequence>MSIVGLPLSQPSPASATLRVTTGRCHFIIPVRKCQVVCPCEIGIFEIPVGSPNGVPECLECGHGPSHHVRAKPPQNVEVEDAALRGGTANGTDRDTFDILLRNLFLVPRHDTVKKMWQRLREVRLIHCHGTPASGKTTIAALLGLHIKAHHPELDVVLFSWKGAHWGGELGPGTGWRLLLRKILQLEGYAVKDICSPSLVLLIDEAQNSYPYEGFWTDYLKGINGKQNLPMVALFSSYGCGGAVPTRFPGSVPLHLTSAQMMSMQPTKATDFGLDLTVEEFAEAVRRQEQARDEGLFRLGPGVADYIYEFTAGHAGCASSILQILRTDGVLVQRMRGAETQLTLEVVETILENDEWLFEKLTTTGCMKSLPYAIGHVEDAKEWEVLKRALDAPFFVENILQNPALNSVYQQGLLHAKTVYKQGRLHAKGIATAYFFPSPIHHRLFKYKLYKESISNGEIVWIGG</sequence>
<keyword evidence="2" id="KW-1185">Reference proteome</keyword>
<dbReference type="InterPro" id="IPR027417">
    <property type="entry name" value="P-loop_NTPase"/>
</dbReference>
<name>A0A6G1I4S8_9PEZI</name>
<protein>
    <submittedName>
        <fullName evidence="1">Uncharacterized protein</fullName>
    </submittedName>
</protein>
<dbReference type="EMBL" id="ML996689">
    <property type="protein sequence ID" value="KAF2403308.1"/>
    <property type="molecule type" value="Genomic_DNA"/>
</dbReference>
<dbReference type="SUPFAM" id="SSF52540">
    <property type="entry name" value="P-loop containing nucleoside triphosphate hydrolases"/>
    <property type="match status" value="1"/>
</dbReference>
<dbReference type="OrthoDB" id="2364732at2759"/>
<proteinExistence type="predicted"/>
<dbReference type="Proteomes" id="UP000799640">
    <property type="component" value="Unassembled WGS sequence"/>
</dbReference>
<dbReference type="AlphaFoldDB" id="A0A6G1I4S8"/>
<evidence type="ECO:0000313" key="1">
    <source>
        <dbReference type="EMBL" id="KAF2403308.1"/>
    </source>
</evidence>
<gene>
    <name evidence="1" type="ORF">EJ06DRAFT_272097</name>
</gene>
<evidence type="ECO:0000313" key="2">
    <source>
        <dbReference type="Proteomes" id="UP000799640"/>
    </source>
</evidence>
<reference evidence="1" key="1">
    <citation type="journal article" date="2020" name="Stud. Mycol.">
        <title>101 Dothideomycetes genomes: a test case for predicting lifestyles and emergence of pathogens.</title>
        <authorList>
            <person name="Haridas S."/>
            <person name="Albert R."/>
            <person name="Binder M."/>
            <person name="Bloem J."/>
            <person name="Labutti K."/>
            <person name="Salamov A."/>
            <person name="Andreopoulos B."/>
            <person name="Baker S."/>
            <person name="Barry K."/>
            <person name="Bills G."/>
            <person name="Bluhm B."/>
            <person name="Cannon C."/>
            <person name="Castanera R."/>
            <person name="Culley D."/>
            <person name="Daum C."/>
            <person name="Ezra D."/>
            <person name="Gonzalez J."/>
            <person name="Henrissat B."/>
            <person name="Kuo A."/>
            <person name="Liang C."/>
            <person name="Lipzen A."/>
            <person name="Lutzoni F."/>
            <person name="Magnuson J."/>
            <person name="Mondo S."/>
            <person name="Nolan M."/>
            <person name="Ohm R."/>
            <person name="Pangilinan J."/>
            <person name="Park H.-J."/>
            <person name="Ramirez L."/>
            <person name="Alfaro M."/>
            <person name="Sun H."/>
            <person name="Tritt A."/>
            <person name="Yoshinaga Y."/>
            <person name="Zwiers L.-H."/>
            <person name="Turgeon B."/>
            <person name="Goodwin S."/>
            <person name="Spatafora J."/>
            <person name="Crous P."/>
            <person name="Grigoriev I."/>
        </authorList>
    </citation>
    <scope>NUCLEOTIDE SEQUENCE</scope>
    <source>
        <strain evidence="1">CBS 262.69</strain>
    </source>
</reference>
<accession>A0A6G1I4S8</accession>
<organism evidence="1 2">
    <name type="scientific">Trichodelitschia bisporula</name>
    <dbReference type="NCBI Taxonomy" id="703511"/>
    <lineage>
        <taxon>Eukaryota</taxon>
        <taxon>Fungi</taxon>
        <taxon>Dikarya</taxon>
        <taxon>Ascomycota</taxon>
        <taxon>Pezizomycotina</taxon>
        <taxon>Dothideomycetes</taxon>
        <taxon>Dothideomycetes incertae sedis</taxon>
        <taxon>Phaeotrichales</taxon>
        <taxon>Phaeotrichaceae</taxon>
        <taxon>Trichodelitschia</taxon>
    </lineage>
</organism>